<comment type="similarity">
    <text evidence="1">Belongs to the FAM178 family.</text>
</comment>
<gene>
    <name evidence="4" type="ORF">PoB_001705100</name>
</gene>
<name>A0AAV3YTY2_9GAST</name>
<organism evidence="4 5">
    <name type="scientific">Plakobranchus ocellatus</name>
    <dbReference type="NCBI Taxonomy" id="259542"/>
    <lineage>
        <taxon>Eukaryota</taxon>
        <taxon>Metazoa</taxon>
        <taxon>Spiralia</taxon>
        <taxon>Lophotrochozoa</taxon>
        <taxon>Mollusca</taxon>
        <taxon>Gastropoda</taxon>
        <taxon>Heterobranchia</taxon>
        <taxon>Euthyneura</taxon>
        <taxon>Panpulmonata</taxon>
        <taxon>Sacoglossa</taxon>
        <taxon>Placobranchoidea</taxon>
        <taxon>Plakobranchidae</taxon>
        <taxon>Plakobranchus</taxon>
    </lineage>
</organism>
<evidence type="ECO:0000256" key="2">
    <source>
        <dbReference type="SAM" id="MobiDB-lite"/>
    </source>
</evidence>
<evidence type="ECO:0000256" key="1">
    <source>
        <dbReference type="ARBA" id="ARBA00010311"/>
    </source>
</evidence>
<dbReference type="AlphaFoldDB" id="A0AAV3YTY2"/>
<evidence type="ECO:0000313" key="5">
    <source>
        <dbReference type="Proteomes" id="UP000735302"/>
    </source>
</evidence>
<comment type="caution">
    <text evidence="4">The sequence shown here is derived from an EMBL/GenBank/DDBJ whole genome shotgun (WGS) entry which is preliminary data.</text>
</comment>
<evidence type="ECO:0000259" key="3">
    <source>
        <dbReference type="Pfam" id="PF14816"/>
    </source>
</evidence>
<feature type="region of interest" description="Disordered" evidence="2">
    <location>
        <begin position="1"/>
        <end position="31"/>
    </location>
</feature>
<proteinExistence type="inferred from homology"/>
<evidence type="ECO:0000313" key="4">
    <source>
        <dbReference type="EMBL" id="GFN90545.1"/>
    </source>
</evidence>
<dbReference type="Pfam" id="PF14816">
    <property type="entry name" value="CANIN"/>
    <property type="match status" value="1"/>
</dbReference>
<dbReference type="PANTHER" id="PTHR16046:SF9">
    <property type="entry name" value="SMC5-SMC6 COMPLEX LOCALIZATION FACTOR PROTEIN 2"/>
    <property type="match status" value="1"/>
</dbReference>
<protein>
    <submittedName>
        <fullName evidence="4">Smc5-smc6 complex localization factor protein 2</fullName>
    </submittedName>
</protein>
<reference evidence="4 5" key="1">
    <citation type="journal article" date="2021" name="Elife">
        <title>Chloroplast acquisition without the gene transfer in kleptoplastic sea slugs, Plakobranchus ocellatus.</title>
        <authorList>
            <person name="Maeda T."/>
            <person name="Takahashi S."/>
            <person name="Yoshida T."/>
            <person name="Shimamura S."/>
            <person name="Takaki Y."/>
            <person name="Nagai Y."/>
            <person name="Toyoda A."/>
            <person name="Suzuki Y."/>
            <person name="Arimoto A."/>
            <person name="Ishii H."/>
            <person name="Satoh N."/>
            <person name="Nishiyama T."/>
            <person name="Hasebe M."/>
            <person name="Maruyama T."/>
            <person name="Minagawa J."/>
            <person name="Obokata J."/>
            <person name="Shigenobu S."/>
        </authorList>
    </citation>
    <scope>NUCLEOTIDE SEQUENCE [LARGE SCALE GENOMIC DNA]</scope>
</reference>
<feature type="region of interest" description="Disordered" evidence="2">
    <location>
        <begin position="36"/>
        <end position="55"/>
    </location>
</feature>
<dbReference type="InterPro" id="IPR044276">
    <property type="entry name" value="CANIN_dom"/>
</dbReference>
<dbReference type="EMBL" id="BLXT01002056">
    <property type="protein sequence ID" value="GFN90545.1"/>
    <property type="molecule type" value="Genomic_DNA"/>
</dbReference>
<dbReference type="InterPro" id="IPR026161">
    <property type="entry name" value="FAM178"/>
</dbReference>
<feature type="compositionally biased region" description="Low complexity" evidence="2">
    <location>
        <begin position="1"/>
        <end position="11"/>
    </location>
</feature>
<accession>A0AAV3YTY2</accession>
<keyword evidence="5" id="KW-1185">Reference proteome</keyword>
<feature type="region of interest" description="Disordered" evidence="2">
    <location>
        <begin position="86"/>
        <end position="107"/>
    </location>
</feature>
<dbReference type="PANTHER" id="PTHR16046">
    <property type="entry name" value="SMC5-SMC6 COMPLEX LOCALIZATION FACTOR 2"/>
    <property type="match status" value="1"/>
</dbReference>
<feature type="domain" description="Coiled-coil SMC6 And NSE5 INteracting (CANIN)" evidence="3">
    <location>
        <begin position="54"/>
        <end position="360"/>
    </location>
</feature>
<sequence>MSNDSNVSSSLEHSDSSDSDEDLDAPEYSKIFSKRSADEAFQAEEPKYSSPQKVNRLDSLLSDHLKEAAERSRLEKVREELLQDIHNDSREELQPHSQSLASEHEDHLQQLDVKSSEQLAHPGIKLFNVEKLCCLYSERTSLFAYGFTSSGSAIDKILANTATDSLSTLLLSKAIVTCMQHISDLKSVLIWLLNILAVHSSPVTVHSCYNNLIGTLHQFKVSSLGKSSGPHISWCPHPLALMRIFVNLGARAEDLLGKEHKYSQDEIRKFLTVENDENVECKETPKGQLQKENVQMVYKVMALALQTKPSMAKEDLTQIFFMLAKVELDNHINRSISLEAQECFSAILQCYSEEDWSSEVSISSDA</sequence>
<dbReference type="Proteomes" id="UP000735302">
    <property type="component" value="Unassembled WGS sequence"/>
</dbReference>